<accession>A0A8J5H0F9</accession>
<evidence type="ECO:0000259" key="5">
    <source>
        <dbReference type="Pfam" id="PF03081"/>
    </source>
</evidence>
<dbReference type="Pfam" id="PF20669">
    <property type="entry name" value="Exo70_N"/>
    <property type="match status" value="1"/>
</dbReference>
<dbReference type="InterPro" id="IPR004140">
    <property type="entry name" value="Exo70"/>
</dbReference>
<dbReference type="GO" id="GO:0006887">
    <property type="term" value="P:exocytosis"/>
    <property type="evidence" value="ECO:0007669"/>
    <property type="project" value="UniProtKB-KW"/>
</dbReference>
<keyword evidence="2 3" id="KW-0813">Transport</keyword>
<name>A0A8J5H0F9_ZINOF</name>
<proteinExistence type="inferred from homology"/>
<sequence length="569" mass="63911">MTSAFSSYRFVDYAGKIVACARSIKSTNQLRYTSLSASDVASDVRPYQILRHFYSSANELAVQPVGAMARKGFWRVLPRKYFSHRRRVDDSSSSSSEEASKLEETVARAEVVVVKWDPDSSAYANVTSLFHEDRLEARRFLARVCDLQRGMLDFVAAAAEPSRLSHPCLARAQTLMQAAMRRLEKEFYQMLAANSDLLDPESRSVRSSRSSVSDDHGSDLWDESASPDQTDGLVARESIAEIERAAAVDVMTDLRAIADTMVFAGYGFECVRIYRTLRKSVVDEELYQLGFDRSLSLPQIKKMDWAVLELKIRPWLGACRVAVRTLFHRERVLIDHVFSNSNIAREAVFSSVAGDAALQFFAFPEWVAKSKWSPEKFFRLLDMHDAIGEVWPEVELVFSFESTSSVRTQALASFAKLTEAARGAFADFESTIQREPLRSPIPTGGVDPWTRHVMSYVTRLSNYHLSILEIFAEWQPSPPQSAAADTSSSVSVSDTGFAARLDKLLEALLSHLERKANLYRDAALSNLFLANNLHYAVNRLRSCGLLGEQRAAQHAAKVRQYLAGYERMT</sequence>
<feature type="region of interest" description="Disordered" evidence="4">
    <location>
        <begin position="201"/>
        <end position="229"/>
    </location>
</feature>
<dbReference type="GO" id="GO:0015031">
    <property type="term" value="P:protein transport"/>
    <property type="evidence" value="ECO:0007669"/>
    <property type="project" value="UniProtKB-KW"/>
</dbReference>
<dbReference type="InterPro" id="IPR046364">
    <property type="entry name" value="Exo70_C"/>
</dbReference>
<evidence type="ECO:0000313" key="7">
    <source>
        <dbReference type="Proteomes" id="UP000734854"/>
    </source>
</evidence>
<dbReference type="Gene3D" id="1.20.1280.170">
    <property type="entry name" value="Exocyst complex component Exo70"/>
    <property type="match status" value="1"/>
</dbReference>
<evidence type="ECO:0000256" key="2">
    <source>
        <dbReference type="ARBA" id="ARBA00022448"/>
    </source>
</evidence>
<comment type="similarity">
    <text evidence="1 3">Belongs to the EXO70 family.</text>
</comment>
<comment type="caution">
    <text evidence="6">The sequence shown here is derived from an EMBL/GenBank/DDBJ whole genome shotgun (WGS) entry which is preliminary data.</text>
</comment>
<dbReference type="Proteomes" id="UP000734854">
    <property type="component" value="Unassembled WGS sequence"/>
</dbReference>
<dbReference type="EMBL" id="JACMSC010000006">
    <property type="protein sequence ID" value="KAG6518156.1"/>
    <property type="molecule type" value="Genomic_DNA"/>
</dbReference>
<protein>
    <recommendedName>
        <fullName evidence="3">Exocyst subunit Exo70 family protein</fullName>
    </recommendedName>
</protein>
<organism evidence="6 7">
    <name type="scientific">Zingiber officinale</name>
    <name type="common">Ginger</name>
    <name type="synonym">Amomum zingiber</name>
    <dbReference type="NCBI Taxonomy" id="94328"/>
    <lineage>
        <taxon>Eukaryota</taxon>
        <taxon>Viridiplantae</taxon>
        <taxon>Streptophyta</taxon>
        <taxon>Embryophyta</taxon>
        <taxon>Tracheophyta</taxon>
        <taxon>Spermatophyta</taxon>
        <taxon>Magnoliopsida</taxon>
        <taxon>Liliopsida</taxon>
        <taxon>Zingiberales</taxon>
        <taxon>Zingiberaceae</taxon>
        <taxon>Zingiber</taxon>
    </lineage>
</organism>
<keyword evidence="3" id="KW-0268">Exocytosis</keyword>
<dbReference type="PANTHER" id="PTHR12542">
    <property type="entry name" value="EXOCYST COMPLEX PROTEIN EXO70"/>
    <property type="match status" value="1"/>
</dbReference>
<evidence type="ECO:0000256" key="3">
    <source>
        <dbReference type="RuleBase" id="RU365026"/>
    </source>
</evidence>
<dbReference type="GO" id="GO:0005546">
    <property type="term" value="F:phosphatidylinositol-4,5-bisphosphate binding"/>
    <property type="evidence" value="ECO:0007669"/>
    <property type="project" value="InterPro"/>
</dbReference>
<dbReference type="AlphaFoldDB" id="A0A8J5H0F9"/>
<evidence type="ECO:0000313" key="6">
    <source>
        <dbReference type="EMBL" id="KAG6518156.1"/>
    </source>
</evidence>
<feature type="domain" description="Exocyst complex subunit Exo70 C-terminal" evidence="5">
    <location>
        <begin position="315"/>
        <end position="568"/>
    </location>
</feature>
<evidence type="ECO:0000256" key="1">
    <source>
        <dbReference type="ARBA" id="ARBA00006756"/>
    </source>
</evidence>
<dbReference type="Pfam" id="PF03081">
    <property type="entry name" value="Exo70_C"/>
    <property type="match status" value="1"/>
</dbReference>
<keyword evidence="7" id="KW-1185">Reference proteome</keyword>
<keyword evidence="3" id="KW-0653">Protein transport</keyword>
<dbReference type="SUPFAM" id="SSF74788">
    <property type="entry name" value="Cullin repeat-like"/>
    <property type="match status" value="1"/>
</dbReference>
<gene>
    <name evidence="6" type="ORF">ZIOFF_021558</name>
</gene>
<dbReference type="InterPro" id="IPR016159">
    <property type="entry name" value="Cullin_repeat-like_dom_sf"/>
</dbReference>
<reference evidence="6 7" key="1">
    <citation type="submission" date="2020-08" db="EMBL/GenBank/DDBJ databases">
        <title>Plant Genome Project.</title>
        <authorList>
            <person name="Zhang R.-G."/>
        </authorList>
    </citation>
    <scope>NUCLEOTIDE SEQUENCE [LARGE SCALE GENOMIC DNA]</scope>
    <source>
        <tissue evidence="6">Rhizome</tissue>
    </source>
</reference>
<comment type="function">
    <text evidence="3">Component of the exocyst complex.</text>
</comment>
<dbReference type="PANTHER" id="PTHR12542:SF17">
    <property type="entry name" value="EXOCYST SUBUNIT EXO70 FAMILY PROTEIN"/>
    <property type="match status" value="1"/>
</dbReference>
<evidence type="ECO:0000256" key="4">
    <source>
        <dbReference type="SAM" id="MobiDB-lite"/>
    </source>
</evidence>
<dbReference type="GO" id="GO:0000145">
    <property type="term" value="C:exocyst"/>
    <property type="evidence" value="ECO:0007669"/>
    <property type="project" value="InterPro"/>
</dbReference>